<evidence type="ECO:0000313" key="4">
    <source>
        <dbReference type="RefSeq" id="XP_021839196.1"/>
    </source>
</evidence>
<dbReference type="InterPro" id="IPR056059">
    <property type="entry name" value="DUF7642"/>
</dbReference>
<organism evidence="3 4">
    <name type="scientific">Spinacia oleracea</name>
    <name type="common">Spinach</name>
    <dbReference type="NCBI Taxonomy" id="3562"/>
    <lineage>
        <taxon>Eukaryota</taxon>
        <taxon>Viridiplantae</taxon>
        <taxon>Streptophyta</taxon>
        <taxon>Embryophyta</taxon>
        <taxon>Tracheophyta</taxon>
        <taxon>Spermatophyta</taxon>
        <taxon>Magnoliopsida</taxon>
        <taxon>eudicotyledons</taxon>
        <taxon>Gunneridae</taxon>
        <taxon>Pentapetalae</taxon>
        <taxon>Caryophyllales</taxon>
        <taxon>Chenopodiaceae</taxon>
        <taxon>Chenopodioideae</taxon>
        <taxon>Anserineae</taxon>
        <taxon>Spinacia</taxon>
    </lineage>
</organism>
<evidence type="ECO:0000259" key="2">
    <source>
        <dbReference type="Pfam" id="PF24649"/>
    </source>
</evidence>
<dbReference type="GeneID" id="110778971"/>
<accession>A0A9R0HYH7</accession>
<keyword evidence="3" id="KW-1185">Reference proteome</keyword>
<dbReference type="KEGG" id="soe:110778971"/>
<keyword evidence="1" id="KW-0812">Transmembrane</keyword>
<dbReference type="Pfam" id="PF24649">
    <property type="entry name" value="DUF7642"/>
    <property type="match status" value="1"/>
</dbReference>
<reference evidence="3" key="1">
    <citation type="journal article" date="2021" name="Nat. Commun.">
        <title>Genomic analyses provide insights into spinach domestication and the genetic basis of agronomic traits.</title>
        <authorList>
            <person name="Cai X."/>
            <person name="Sun X."/>
            <person name="Xu C."/>
            <person name="Sun H."/>
            <person name="Wang X."/>
            <person name="Ge C."/>
            <person name="Zhang Z."/>
            <person name="Wang Q."/>
            <person name="Fei Z."/>
            <person name="Jiao C."/>
            <person name="Wang Q."/>
        </authorList>
    </citation>
    <scope>NUCLEOTIDE SEQUENCE [LARGE SCALE GENOMIC DNA]</scope>
    <source>
        <strain evidence="3">cv. Varoflay</strain>
    </source>
</reference>
<protein>
    <submittedName>
        <fullName evidence="4">Uncharacterized protein isoform X1</fullName>
    </submittedName>
</protein>
<evidence type="ECO:0000313" key="3">
    <source>
        <dbReference type="Proteomes" id="UP000813463"/>
    </source>
</evidence>
<feature type="transmembrane region" description="Helical" evidence="1">
    <location>
        <begin position="58"/>
        <end position="81"/>
    </location>
</feature>
<dbReference type="Proteomes" id="UP000813463">
    <property type="component" value="Chromosome 2"/>
</dbReference>
<dbReference type="PANTHER" id="PTHR35410:SF1">
    <property type="entry name" value="EXPRESSED PROTEIN"/>
    <property type="match status" value="1"/>
</dbReference>
<feature type="domain" description="DUF7642" evidence="2">
    <location>
        <begin position="88"/>
        <end position="186"/>
    </location>
</feature>
<sequence length="260" mass="29216">METSDEVAEIGSLGKGLLSAESIENGDKVEEQEDSTVIYTASFDEMEENFVKYQTTQWVLYSLLLILAWGIGLLMLLYVPVRRFILRKDIRSRKLYVTPDAIVYKVTRPVPFPCFGVLKKEKYVLLPSVADIVIEQGYLQSFFGVYSVRIENAGVRRPSSDDLQIQGITNPSAFRKAVLSHLSNLRTEAFSRQVAAIRDAPTLMGGHPQISEMSPSKFVKHDAIPPDELVLLQKLEEVGSSITRVQKLIEEQHSQAEPVD</sequence>
<evidence type="ECO:0000256" key="1">
    <source>
        <dbReference type="SAM" id="Phobius"/>
    </source>
</evidence>
<dbReference type="RefSeq" id="XP_021839196.1">
    <property type="nucleotide sequence ID" value="XM_021983504.2"/>
</dbReference>
<reference evidence="4" key="2">
    <citation type="submission" date="2025-08" db="UniProtKB">
        <authorList>
            <consortium name="RefSeq"/>
        </authorList>
    </citation>
    <scope>IDENTIFICATION</scope>
    <source>
        <tissue evidence="4">Leaf</tissue>
    </source>
</reference>
<dbReference type="PANTHER" id="PTHR35410">
    <property type="entry name" value="EXPRESSED PROTEIN"/>
    <property type="match status" value="1"/>
</dbReference>
<keyword evidence="1" id="KW-0472">Membrane</keyword>
<gene>
    <name evidence="4" type="primary">LOC110778971</name>
</gene>
<dbReference type="OrthoDB" id="1930353at2759"/>
<proteinExistence type="predicted"/>
<keyword evidence="1" id="KW-1133">Transmembrane helix</keyword>
<name>A0A9R0HYH7_SPIOL</name>
<dbReference type="AlphaFoldDB" id="A0A9R0HYH7"/>